<gene>
    <name evidence="2" type="ORF">F8C67_06320</name>
</gene>
<dbReference type="Pfam" id="PF04238">
    <property type="entry name" value="DUF420"/>
    <property type="match status" value="1"/>
</dbReference>
<dbReference type="AlphaFoldDB" id="A0A6N6RKR5"/>
<dbReference type="InterPro" id="IPR007352">
    <property type="entry name" value="DUF420"/>
</dbReference>
<dbReference type="EMBL" id="WBVO01000003">
    <property type="protein sequence ID" value="KAB2813770.1"/>
    <property type="molecule type" value="Genomic_DNA"/>
</dbReference>
<dbReference type="PANTHER" id="PTHR37692:SF1">
    <property type="entry name" value="DUF420 DOMAIN-CONTAINING PROTEIN"/>
    <property type="match status" value="1"/>
</dbReference>
<keyword evidence="1" id="KW-1133">Transmembrane helix</keyword>
<keyword evidence="1" id="KW-0472">Membrane</keyword>
<dbReference type="OrthoDB" id="9811380at2"/>
<protein>
    <submittedName>
        <fullName evidence="2">DUF420 domain-containing protein</fullName>
    </submittedName>
</protein>
<proteinExistence type="predicted"/>
<dbReference type="Proteomes" id="UP000468650">
    <property type="component" value="Unassembled WGS sequence"/>
</dbReference>
<dbReference type="PANTHER" id="PTHR37692">
    <property type="entry name" value="HYPOTHETICAL MEMBRANE SPANNING PROTEIN"/>
    <property type="match status" value="1"/>
</dbReference>
<evidence type="ECO:0000313" key="3">
    <source>
        <dbReference type="Proteomes" id="UP000468650"/>
    </source>
</evidence>
<feature type="transmembrane region" description="Helical" evidence="1">
    <location>
        <begin position="156"/>
        <end position="175"/>
    </location>
</feature>
<evidence type="ECO:0000256" key="1">
    <source>
        <dbReference type="SAM" id="Phobius"/>
    </source>
</evidence>
<reference evidence="2 3" key="1">
    <citation type="submission" date="2019-09" db="EMBL/GenBank/DDBJ databases">
        <title>Genomes of family Cryomorphaceae.</title>
        <authorList>
            <person name="Bowman J.P."/>
        </authorList>
    </citation>
    <scope>NUCLEOTIDE SEQUENCE [LARGE SCALE GENOMIC DNA]</scope>
    <source>
        <strain evidence="2 3">LMG 25704</strain>
    </source>
</reference>
<organism evidence="2 3">
    <name type="scientific">Phaeocystidibacter luteus</name>
    <dbReference type="NCBI Taxonomy" id="911197"/>
    <lineage>
        <taxon>Bacteria</taxon>
        <taxon>Pseudomonadati</taxon>
        <taxon>Bacteroidota</taxon>
        <taxon>Flavobacteriia</taxon>
        <taxon>Flavobacteriales</taxon>
        <taxon>Phaeocystidibacteraceae</taxon>
        <taxon>Phaeocystidibacter</taxon>
    </lineage>
</organism>
<name>A0A6N6RKR5_9FLAO</name>
<feature type="transmembrane region" description="Helical" evidence="1">
    <location>
        <begin position="47"/>
        <end position="67"/>
    </location>
</feature>
<comment type="caution">
    <text evidence="2">The sequence shown here is derived from an EMBL/GenBank/DDBJ whole genome shotgun (WGS) entry which is preliminary data.</text>
</comment>
<keyword evidence="3" id="KW-1185">Reference proteome</keyword>
<evidence type="ECO:0000313" key="2">
    <source>
        <dbReference type="EMBL" id="KAB2813770.1"/>
    </source>
</evidence>
<dbReference type="RefSeq" id="WP_151666972.1">
    <property type="nucleotide sequence ID" value="NZ_WBVO01000003.1"/>
</dbReference>
<keyword evidence="1" id="KW-0812">Transmembrane</keyword>
<feature type="transmembrane region" description="Helical" evidence="1">
    <location>
        <begin position="7"/>
        <end position="27"/>
    </location>
</feature>
<feature type="transmembrane region" description="Helical" evidence="1">
    <location>
        <begin position="111"/>
        <end position="136"/>
    </location>
</feature>
<feature type="transmembrane region" description="Helical" evidence="1">
    <location>
        <begin position="79"/>
        <end position="99"/>
    </location>
</feature>
<sequence>MKGQDQIWKPVIIALSVIVPLAVAVLFMLPEDMKLNMGSADLRSLPFFHAALNGSTGILLLLGLFFITKKQVKWHRLSMMAAFGLSSVFLISYVIYHSSTPQSTYEGEWGIIYYPILISHIVLSIPVLPLAMFAIYRGLTNEVMRHKKVVRWAYPIWLYVAFTGVLVYVFMAPYYA</sequence>
<accession>A0A6N6RKR5</accession>